<dbReference type="STRING" id="1194695.A0A5D3CTP4"/>
<evidence type="ECO:0000313" key="3">
    <source>
        <dbReference type="EMBL" id="KAA0032060.1"/>
    </source>
</evidence>
<dbReference type="Pfam" id="PF07727">
    <property type="entry name" value="RVT_2"/>
    <property type="match status" value="1"/>
</dbReference>
<feature type="chain" id="PRO_5042723160" evidence="1">
    <location>
        <begin position="18"/>
        <end position="206"/>
    </location>
</feature>
<protein>
    <submittedName>
        <fullName evidence="3 4">Mitochondrial protein</fullName>
    </submittedName>
</protein>
<comment type="caution">
    <text evidence="4">The sequence shown here is derived from an EMBL/GenBank/DDBJ whole genome shotgun (WGS) entry which is preliminary data.</text>
</comment>
<name>A0A5D3CTP4_CUCMM</name>
<evidence type="ECO:0000259" key="2">
    <source>
        <dbReference type="Pfam" id="PF07727"/>
    </source>
</evidence>
<dbReference type="EMBL" id="SSTD01009863">
    <property type="protein sequence ID" value="TYK13559.1"/>
    <property type="molecule type" value="Genomic_DNA"/>
</dbReference>
<evidence type="ECO:0000313" key="5">
    <source>
        <dbReference type="Proteomes" id="UP000321393"/>
    </source>
</evidence>
<feature type="domain" description="Reverse transcriptase Ty1/copia-type" evidence="2">
    <location>
        <begin position="118"/>
        <end position="205"/>
    </location>
</feature>
<dbReference type="AlphaFoldDB" id="A0A5D3CTP4"/>
<dbReference type="Proteomes" id="UP000321393">
    <property type="component" value="Unassembled WGS sequence"/>
</dbReference>
<sequence length="206" mass="22993">MLHFLVVILSSTAPTNAPKADTKADSADISSNPISKDVIAEVTEPIPSSHVRKNHPSSSIIGDPLAGITTRKKVDYSKMIADLCYTSAIEPTSVDVALKDEYWINAMQEEILQFRRNNGYAQVEGVDFDETFALVTRLEAIHLLLGISCIRGFKLYQMDVKSVFLNGYLNEEVYVAQPKGFIDSKFLQHVYKLNKVLYGLKQAHRA</sequence>
<evidence type="ECO:0000256" key="1">
    <source>
        <dbReference type="SAM" id="SignalP"/>
    </source>
</evidence>
<evidence type="ECO:0000313" key="4">
    <source>
        <dbReference type="EMBL" id="TYK13559.1"/>
    </source>
</evidence>
<dbReference type="EMBL" id="SSTE01021882">
    <property type="protein sequence ID" value="KAA0032060.1"/>
    <property type="molecule type" value="Genomic_DNA"/>
</dbReference>
<dbReference type="Proteomes" id="UP000321947">
    <property type="component" value="Unassembled WGS sequence"/>
</dbReference>
<feature type="signal peptide" evidence="1">
    <location>
        <begin position="1"/>
        <end position="17"/>
    </location>
</feature>
<organism evidence="4 6">
    <name type="scientific">Cucumis melo var. makuwa</name>
    <name type="common">Oriental melon</name>
    <dbReference type="NCBI Taxonomy" id="1194695"/>
    <lineage>
        <taxon>Eukaryota</taxon>
        <taxon>Viridiplantae</taxon>
        <taxon>Streptophyta</taxon>
        <taxon>Embryophyta</taxon>
        <taxon>Tracheophyta</taxon>
        <taxon>Spermatophyta</taxon>
        <taxon>Magnoliopsida</taxon>
        <taxon>eudicotyledons</taxon>
        <taxon>Gunneridae</taxon>
        <taxon>Pentapetalae</taxon>
        <taxon>rosids</taxon>
        <taxon>fabids</taxon>
        <taxon>Cucurbitales</taxon>
        <taxon>Cucurbitaceae</taxon>
        <taxon>Benincaseae</taxon>
        <taxon>Cucumis</taxon>
    </lineage>
</organism>
<accession>A0A5D3CTP4</accession>
<proteinExistence type="predicted"/>
<reference evidence="5 6" key="1">
    <citation type="submission" date="2019-08" db="EMBL/GenBank/DDBJ databases">
        <title>Draft genome sequences of two oriental melons (Cucumis melo L. var makuwa).</title>
        <authorList>
            <person name="Kwon S.-Y."/>
        </authorList>
    </citation>
    <scope>NUCLEOTIDE SEQUENCE [LARGE SCALE GENOMIC DNA]</scope>
    <source>
        <strain evidence="6">cv. Chang Bougi</strain>
        <strain evidence="5">cv. SW 3</strain>
        <tissue evidence="4">Leaf</tissue>
    </source>
</reference>
<evidence type="ECO:0000313" key="6">
    <source>
        <dbReference type="Proteomes" id="UP000321947"/>
    </source>
</evidence>
<keyword evidence="1" id="KW-0732">Signal</keyword>
<gene>
    <name evidence="4" type="ORF">E5676_scaffold299G00360</name>
    <name evidence="3" type="ORF">E6C27_scaffold223G00240</name>
</gene>
<dbReference type="OrthoDB" id="8048545at2759"/>
<dbReference type="InterPro" id="IPR013103">
    <property type="entry name" value="RVT_2"/>
</dbReference>